<comment type="catalytic activity">
    <reaction evidence="2">
        <text>glycyl-tRNA(Ala) + H2O = tRNA(Ala) + glycine + H(+)</text>
        <dbReference type="Rhea" id="RHEA:53744"/>
        <dbReference type="Rhea" id="RHEA-COMP:9657"/>
        <dbReference type="Rhea" id="RHEA-COMP:13640"/>
        <dbReference type="ChEBI" id="CHEBI:15377"/>
        <dbReference type="ChEBI" id="CHEBI:15378"/>
        <dbReference type="ChEBI" id="CHEBI:57305"/>
        <dbReference type="ChEBI" id="CHEBI:78442"/>
        <dbReference type="ChEBI" id="CHEBI:78522"/>
    </reaction>
</comment>
<feature type="short sequence motif" description="Gly-cisPro motif, important for rejection of L-amino acids" evidence="2">
    <location>
        <begin position="137"/>
        <end position="138"/>
    </location>
</feature>
<keyword evidence="4" id="KW-1185">Reference proteome</keyword>
<sequence length="148" mass="15887">MKALLQRVSRASVEVDAKPVGSIDTGLLVLLGLEQGDSLANGRRLLDKLLDYRVFPDAQERMNLSVRDVSGGVLLVSQFTLAASTRKGLRPSFSAAMPPAEAEVLYVQLLDLLRELHPVVSAGVFGADMQVSLTNDGPVTFLLEVAPD</sequence>
<dbReference type="NCBIfam" id="TIGR00256">
    <property type="entry name" value="D-aminoacyl-tRNA deacylase"/>
    <property type="match status" value="1"/>
</dbReference>
<organism evidence="3 4">
    <name type="scientific">Candidatus Litorirhabdus singularis</name>
    <dbReference type="NCBI Taxonomy" id="2518993"/>
    <lineage>
        <taxon>Bacteria</taxon>
        <taxon>Pseudomonadati</taxon>
        <taxon>Pseudomonadota</taxon>
        <taxon>Gammaproteobacteria</taxon>
        <taxon>Cellvibrionales</taxon>
        <taxon>Halieaceae</taxon>
        <taxon>Candidatus Litorirhabdus</taxon>
    </lineage>
</organism>
<dbReference type="InterPro" id="IPR003732">
    <property type="entry name" value="Daa-tRNA_deacyls_DTD"/>
</dbReference>
<evidence type="ECO:0000256" key="2">
    <source>
        <dbReference type="HAMAP-Rule" id="MF_00518"/>
    </source>
</evidence>
<comment type="function">
    <text evidence="2">An aminoacyl-tRNA editing enzyme that deacylates mischarged D-aminoacyl-tRNAs. Also deacylates mischarged glycyl-tRNA(Ala), protecting cells against glycine mischarging by AlaRS. Acts via tRNA-based rather than protein-based catalysis; rejects L-amino acids rather than detecting D-amino acids in the active site. By recycling D-aminoacyl-tRNA to D-amino acids and free tRNA molecules, this enzyme counteracts the toxicity associated with the formation of D-aminoacyl-tRNA entities in vivo and helps enforce protein L-homochirality.</text>
</comment>
<dbReference type="EC" id="3.1.1.-" evidence="2"/>
<reference evidence="3" key="1">
    <citation type="submission" date="2019-02" db="EMBL/GenBank/DDBJ databases">
        <authorList>
            <person name="Li S.-H."/>
        </authorList>
    </citation>
    <scope>NUCLEOTIDE SEQUENCE</scope>
    <source>
        <strain evidence="3">IMCC14734</strain>
    </source>
</reference>
<name>A0ABT3TC18_9GAMM</name>
<keyword evidence="2" id="KW-0820">tRNA-binding</keyword>
<comment type="catalytic activity">
    <reaction evidence="2">
        <text>a D-aminoacyl-tRNA + H2O = a tRNA + a D-alpha-amino acid + H(+)</text>
        <dbReference type="Rhea" id="RHEA:13953"/>
        <dbReference type="Rhea" id="RHEA-COMP:10123"/>
        <dbReference type="Rhea" id="RHEA-COMP:10124"/>
        <dbReference type="ChEBI" id="CHEBI:15377"/>
        <dbReference type="ChEBI" id="CHEBI:15378"/>
        <dbReference type="ChEBI" id="CHEBI:59871"/>
        <dbReference type="ChEBI" id="CHEBI:78442"/>
        <dbReference type="ChEBI" id="CHEBI:79333"/>
        <dbReference type="EC" id="3.1.1.96"/>
    </reaction>
</comment>
<dbReference type="PANTHER" id="PTHR10472">
    <property type="entry name" value="D-TYROSYL-TRNA TYR DEACYLASE"/>
    <property type="match status" value="1"/>
</dbReference>
<accession>A0ABT3TC18</accession>
<evidence type="ECO:0000256" key="1">
    <source>
        <dbReference type="ARBA" id="ARBA00009673"/>
    </source>
</evidence>
<dbReference type="SUPFAM" id="SSF69500">
    <property type="entry name" value="DTD-like"/>
    <property type="match status" value="1"/>
</dbReference>
<comment type="subcellular location">
    <subcellularLocation>
        <location evidence="2">Cytoplasm</location>
    </subcellularLocation>
</comment>
<dbReference type="Proteomes" id="UP001143362">
    <property type="component" value="Unassembled WGS sequence"/>
</dbReference>
<dbReference type="Gene3D" id="3.50.80.10">
    <property type="entry name" value="D-tyrosyl-tRNA(Tyr) deacylase"/>
    <property type="match status" value="1"/>
</dbReference>
<dbReference type="RefSeq" id="WP_279243818.1">
    <property type="nucleotide sequence ID" value="NZ_SHNN01000001.1"/>
</dbReference>
<dbReference type="HAMAP" id="MF_00518">
    <property type="entry name" value="Deacylase_Dtd"/>
    <property type="match status" value="1"/>
</dbReference>
<dbReference type="EMBL" id="SHNN01000001">
    <property type="protein sequence ID" value="MCX2979825.1"/>
    <property type="molecule type" value="Genomic_DNA"/>
</dbReference>
<evidence type="ECO:0000313" key="4">
    <source>
        <dbReference type="Proteomes" id="UP001143362"/>
    </source>
</evidence>
<gene>
    <name evidence="2" type="primary">dtd</name>
    <name evidence="3" type="ORF">EYC98_02985</name>
</gene>
<dbReference type="PANTHER" id="PTHR10472:SF5">
    <property type="entry name" value="D-AMINOACYL-TRNA DEACYLASE 1"/>
    <property type="match status" value="1"/>
</dbReference>
<dbReference type="CDD" id="cd00563">
    <property type="entry name" value="Dtyr_deacylase"/>
    <property type="match status" value="1"/>
</dbReference>
<keyword evidence="2" id="KW-0963">Cytoplasm</keyword>
<evidence type="ECO:0000313" key="3">
    <source>
        <dbReference type="EMBL" id="MCX2979825.1"/>
    </source>
</evidence>
<proteinExistence type="inferred from homology"/>
<comment type="domain">
    <text evidence="2">A Gly-cisPro motif from one monomer fits into the active site of the other monomer to allow specific chiral rejection of L-amino acids.</text>
</comment>
<comment type="similarity">
    <text evidence="1 2">Belongs to the DTD family.</text>
</comment>
<comment type="subunit">
    <text evidence="2">Homodimer.</text>
</comment>
<keyword evidence="2" id="KW-0694">RNA-binding</keyword>
<dbReference type="GO" id="GO:0051499">
    <property type="term" value="F:D-aminoacyl-tRNA deacylase activity"/>
    <property type="evidence" value="ECO:0007669"/>
    <property type="project" value="UniProtKB-EC"/>
</dbReference>
<dbReference type="EC" id="3.1.1.96" evidence="2"/>
<dbReference type="InterPro" id="IPR023509">
    <property type="entry name" value="DTD-like_sf"/>
</dbReference>
<comment type="caution">
    <text evidence="3">The sequence shown here is derived from an EMBL/GenBank/DDBJ whole genome shotgun (WGS) entry which is preliminary data.</text>
</comment>
<protein>
    <recommendedName>
        <fullName evidence="2">D-aminoacyl-tRNA deacylase</fullName>
        <shortName evidence="2">DTD</shortName>
        <ecNumber evidence="2">3.1.1.96</ecNumber>
    </recommendedName>
    <alternativeName>
        <fullName evidence="2">Gly-tRNA(Ala) deacylase</fullName>
        <ecNumber evidence="2">3.1.1.-</ecNumber>
    </alternativeName>
</protein>
<keyword evidence="2 3" id="KW-0378">Hydrolase</keyword>
<dbReference type="Pfam" id="PF02580">
    <property type="entry name" value="Tyr_Deacylase"/>
    <property type="match status" value="1"/>
</dbReference>